<keyword evidence="3" id="KW-1185">Reference proteome</keyword>
<feature type="region of interest" description="Disordered" evidence="1">
    <location>
        <begin position="668"/>
        <end position="687"/>
    </location>
</feature>
<dbReference type="GeneID" id="39584784"/>
<evidence type="ECO:0000313" key="3">
    <source>
        <dbReference type="Proteomes" id="UP000279236"/>
    </source>
</evidence>
<feature type="compositionally biased region" description="Low complexity" evidence="1">
    <location>
        <begin position="952"/>
        <end position="962"/>
    </location>
</feature>
<feature type="compositionally biased region" description="Basic and acidic residues" evidence="1">
    <location>
        <begin position="578"/>
        <end position="598"/>
    </location>
</feature>
<organism evidence="2 3">
    <name type="scientific">Apiotrichum porosum</name>
    <dbReference type="NCBI Taxonomy" id="105984"/>
    <lineage>
        <taxon>Eukaryota</taxon>
        <taxon>Fungi</taxon>
        <taxon>Dikarya</taxon>
        <taxon>Basidiomycota</taxon>
        <taxon>Agaricomycotina</taxon>
        <taxon>Tremellomycetes</taxon>
        <taxon>Trichosporonales</taxon>
        <taxon>Trichosporonaceae</taxon>
        <taxon>Apiotrichum</taxon>
    </lineage>
</organism>
<feature type="region of interest" description="Disordered" evidence="1">
    <location>
        <begin position="390"/>
        <end position="452"/>
    </location>
</feature>
<feature type="region of interest" description="Disordered" evidence="1">
    <location>
        <begin position="507"/>
        <end position="638"/>
    </location>
</feature>
<reference evidence="2 3" key="1">
    <citation type="submission" date="2018-11" db="EMBL/GenBank/DDBJ databases">
        <title>Genome sequence of Apiotrichum porosum DSM 27194.</title>
        <authorList>
            <person name="Aliyu H."/>
            <person name="Gorte O."/>
            <person name="Ochsenreither K."/>
        </authorList>
    </citation>
    <scope>NUCLEOTIDE SEQUENCE [LARGE SCALE GENOMIC DNA]</scope>
    <source>
        <strain evidence="2 3">DSM 27194</strain>
    </source>
</reference>
<feature type="compositionally biased region" description="Low complexity" evidence="1">
    <location>
        <begin position="853"/>
        <end position="864"/>
    </location>
</feature>
<dbReference type="STRING" id="105984.A0A427Y9N2"/>
<comment type="caution">
    <text evidence="2">The sequence shown here is derived from an EMBL/GenBank/DDBJ whole genome shotgun (WGS) entry which is preliminary data.</text>
</comment>
<feature type="region of interest" description="Disordered" evidence="1">
    <location>
        <begin position="722"/>
        <end position="778"/>
    </location>
</feature>
<protein>
    <submittedName>
        <fullName evidence="2">Uncharacterized protein</fullName>
    </submittedName>
</protein>
<evidence type="ECO:0000256" key="1">
    <source>
        <dbReference type="SAM" id="MobiDB-lite"/>
    </source>
</evidence>
<proteinExistence type="predicted"/>
<dbReference type="Proteomes" id="UP000279236">
    <property type="component" value="Unassembled WGS sequence"/>
</dbReference>
<feature type="compositionally biased region" description="Low complexity" evidence="1">
    <location>
        <begin position="678"/>
        <end position="687"/>
    </location>
</feature>
<feature type="region of interest" description="Disordered" evidence="1">
    <location>
        <begin position="465"/>
        <end position="489"/>
    </location>
</feature>
<sequence length="983" mass="103040">MLNWFRKAGAADHDDGGGDDADHPVQSFAVISRMNEFESKEPFNYVHYPASEYEPLVITDEERDLYLAFMSSLDTVPSLPLWSDSPPEIPDVQVGAQPITPPDVPYPRSPLLPAKHLVSLNPSRYALVSLVSDAGVRLCGFPAAAVRAADEALASWHLGVVARSCDPTQLVDSNTPIVYRIALRGKAWQKKGNQELESIRLILTLLTALGRHGWSMAGDIAAMSKVDAHNLLFAAKPDPPPAPLFFAVTMPLPDRISLVSPPKPASAAIISGVRQCLSNFADIKTEGWIHAGVYRFWLAGLRRLGGTVKRDQVSKMQPPMVIGIINILNRLNFQFVKSIPLSSTAGRDVFIFCSTPESGLSARDAFGTEGFLDTATSDAIAAVVPFSGLGSTETTPTKSRGRAMSVPDIHASSTPRTKDRRLVTPTTTSTATNQTGATIYHTPPVTPGSTTPLIRRSSLEVWDRSASAQQRPLRRVESAGNLAPSVHSNSSVSIPFPLGMGMGPAHPAVARAASHSSKASSYSGKSRASQQSGHSSNHSHSGFSHRSSSLSRGNSHRGLPIGTVLLLPGGQTQTMSADRSDRRHRDSKDRATPIDPELRTPGSPMPLGLGPPPRPSPRKSSSSDISTQAQPDQKYPLDLPSVIGLEQDFKDMGNTAPLVPHINAYSPSQTRHLRHGRSVSSPASASAIPSEAWGAARLSPKPTTQDASAVSAPALGANILAPAPADSSRRNSGAPGTPSTPGVVHMVSGSGTGSSSTSLSSLAFPTPTVRPRSSEMEDGRARFPSIVLGNVITGSASASINNNDLSRHTSRQVSMGSIASTSSTERPLPGLPVAGSGTGTGTWTPPIPHRSPARAASPPLTLAHPPLPLPARSPGRTGAKSPTLPPMPIPQGSLLHDVLRGSGAGVGSAASTTSLLSKDGASAGASAAVSVRADKGSRTLNHRASLAGSEFSFKTTTSTASSRPPGVGSGRTRVKLSFPESGK</sequence>
<dbReference type="OrthoDB" id="2596799at2759"/>
<dbReference type="EMBL" id="RSCE01000001">
    <property type="protein sequence ID" value="RSH87725.1"/>
    <property type="molecule type" value="Genomic_DNA"/>
</dbReference>
<feature type="region of interest" description="Disordered" evidence="1">
    <location>
        <begin position="952"/>
        <end position="983"/>
    </location>
</feature>
<dbReference type="PANTHER" id="PTHR38696">
    <property type="entry name" value="MEDIATOR OF RNA POLYMERASE II TRANSCRIPTION SUBUNIT 13"/>
    <property type="match status" value="1"/>
</dbReference>
<gene>
    <name evidence="2" type="ORF">EHS24_000241</name>
</gene>
<evidence type="ECO:0000313" key="2">
    <source>
        <dbReference type="EMBL" id="RSH87725.1"/>
    </source>
</evidence>
<feature type="region of interest" description="Disordered" evidence="1">
    <location>
        <begin position="807"/>
        <end position="888"/>
    </location>
</feature>
<feature type="compositionally biased region" description="Low complexity" evidence="1">
    <location>
        <begin position="753"/>
        <end position="762"/>
    </location>
</feature>
<name>A0A427Y9N2_9TREE</name>
<feature type="compositionally biased region" description="Low complexity" evidence="1">
    <location>
        <begin position="424"/>
        <end position="438"/>
    </location>
</feature>
<feature type="compositionally biased region" description="Polar residues" evidence="1">
    <location>
        <begin position="811"/>
        <end position="825"/>
    </location>
</feature>
<feature type="compositionally biased region" description="Low complexity" evidence="1">
    <location>
        <begin position="508"/>
        <end position="559"/>
    </location>
</feature>
<accession>A0A427Y9N2</accession>
<dbReference type="RefSeq" id="XP_028479933.1">
    <property type="nucleotide sequence ID" value="XM_028616076.1"/>
</dbReference>
<dbReference type="PANTHER" id="PTHR38696:SF1">
    <property type="entry name" value="MEDIATOR OF RNA POLYMERASE II TRANSCRIPTION SUBUNIT 13"/>
    <property type="match status" value="1"/>
</dbReference>
<dbReference type="AlphaFoldDB" id="A0A427Y9N2"/>